<reference evidence="3" key="2">
    <citation type="submission" date="2019-02" db="EMBL/GenBank/DDBJ databases">
        <title>Granulicella sibirica sp. nov., a psychrotolerant acidobacterium isolated from an organic soil layer in forested tundra, West Siberia.</title>
        <authorList>
            <person name="Oshkin I.Y."/>
            <person name="Kulichevskaya I.S."/>
            <person name="Rijpstra W.I.C."/>
            <person name="Sinninghe Damste J.S."/>
            <person name="Rakitin A.L."/>
            <person name="Ravin N.V."/>
            <person name="Dedysh S.N."/>
        </authorList>
    </citation>
    <scope>NUCLEOTIDE SEQUENCE [LARGE SCALE GENOMIC DNA]</scope>
    <source>
        <strain evidence="3">AF10</strain>
    </source>
</reference>
<dbReference type="EMBL" id="RDSM01000010">
    <property type="protein sequence ID" value="RXH53710.1"/>
    <property type="molecule type" value="Genomic_DNA"/>
</dbReference>
<dbReference type="Pfam" id="PF21849">
    <property type="entry name" value="DUF6908"/>
    <property type="match status" value="1"/>
</dbReference>
<feature type="domain" description="DUF6908" evidence="1">
    <location>
        <begin position="2"/>
        <end position="126"/>
    </location>
</feature>
<dbReference type="Proteomes" id="UP000289437">
    <property type="component" value="Unassembled WGS sequence"/>
</dbReference>
<evidence type="ECO:0000313" key="2">
    <source>
        <dbReference type="EMBL" id="RXH53710.1"/>
    </source>
</evidence>
<dbReference type="RefSeq" id="WP_128915834.1">
    <property type="nucleotide sequence ID" value="NZ_RDSM01000010.1"/>
</dbReference>
<dbReference type="AlphaFoldDB" id="A0A4Q0SUV8"/>
<evidence type="ECO:0000313" key="3">
    <source>
        <dbReference type="Proteomes" id="UP000289437"/>
    </source>
</evidence>
<proteinExistence type="predicted"/>
<accession>A0A4Q0SUV8</accession>
<name>A0A4Q0SUV8_9BACT</name>
<gene>
    <name evidence="2" type="ORF">GRAN_0012</name>
</gene>
<keyword evidence="3" id="KW-1185">Reference proteome</keyword>
<reference evidence="2 3" key="1">
    <citation type="submission" date="2018-11" db="EMBL/GenBank/DDBJ databases">
        <authorList>
            <person name="Mardanov A.V."/>
            <person name="Ravin N.V."/>
            <person name="Dedysh S.N."/>
        </authorList>
    </citation>
    <scope>NUCLEOTIDE SEQUENCE [LARGE SCALE GENOMIC DNA]</scope>
    <source>
        <strain evidence="2 3">AF10</strain>
    </source>
</reference>
<sequence length="138" mass="15885">MKTILQILKQAGGWHHGLYLKIENPAFTALVIEATDESGPCGLPAISVCHYGEQHGDAMRDPEMCFEFGLAGKPHLNPFYYRNDYAGGEQWSRFIREGNYCYHSQLHDEHEHFAKLWDRNLREQGFTEAFAKQQPTRA</sequence>
<protein>
    <recommendedName>
        <fullName evidence="1">DUF6908 domain-containing protein</fullName>
    </recommendedName>
</protein>
<comment type="caution">
    <text evidence="2">The sequence shown here is derived from an EMBL/GenBank/DDBJ whole genome shotgun (WGS) entry which is preliminary data.</text>
</comment>
<dbReference type="OrthoDB" id="117513at2"/>
<dbReference type="InterPro" id="IPR054203">
    <property type="entry name" value="DUF6908"/>
</dbReference>
<organism evidence="2 3">
    <name type="scientific">Granulicella sibirica</name>
    <dbReference type="NCBI Taxonomy" id="2479048"/>
    <lineage>
        <taxon>Bacteria</taxon>
        <taxon>Pseudomonadati</taxon>
        <taxon>Acidobacteriota</taxon>
        <taxon>Terriglobia</taxon>
        <taxon>Terriglobales</taxon>
        <taxon>Acidobacteriaceae</taxon>
        <taxon>Granulicella</taxon>
    </lineage>
</organism>
<evidence type="ECO:0000259" key="1">
    <source>
        <dbReference type="Pfam" id="PF21849"/>
    </source>
</evidence>